<name>A0ABP8UY95_9GAMM</name>
<evidence type="ECO:0000259" key="1">
    <source>
        <dbReference type="Pfam" id="PF01551"/>
    </source>
</evidence>
<dbReference type="InterPro" id="IPR011055">
    <property type="entry name" value="Dup_hybrid_motif"/>
</dbReference>
<dbReference type="CDD" id="cd12797">
    <property type="entry name" value="M23_peptidase"/>
    <property type="match status" value="1"/>
</dbReference>
<dbReference type="SUPFAM" id="SSF51261">
    <property type="entry name" value="Duplicated hybrid motif"/>
    <property type="match status" value="1"/>
</dbReference>
<protein>
    <submittedName>
        <fullName evidence="2">M23 family metallopeptidase</fullName>
    </submittedName>
</protein>
<dbReference type="Pfam" id="PF01551">
    <property type="entry name" value="Peptidase_M23"/>
    <property type="match status" value="1"/>
</dbReference>
<reference evidence="3" key="1">
    <citation type="journal article" date="2019" name="Int. J. Syst. Evol. Microbiol.">
        <title>The Global Catalogue of Microorganisms (GCM) 10K type strain sequencing project: providing services to taxonomists for standard genome sequencing and annotation.</title>
        <authorList>
            <consortium name="The Broad Institute Genomics Platform"/>
            <consortium name="The Broad Institute Genome Sequencing Center for Infectious Disease"/>
            <person name="Wu L."/>
            <person name="Ma J."/>
        </authorList>
    </citation>
    <scope>NUCLEOTIDE SEQUENCE [LARGE SCALE GENOMIC DNA]</scope>
    <source>
        <strain evidence="3">JCM 17805</strain>
    </source>
</reference>
<dbReference type="PANTHER" id="PTHR21666">
    <property type="entry name" value="PEPTIDASE-RELATED"/>
    <property type="match status" value="1"/>
</dbReference>
<dbReference type="InterPro" id="IPR016047">
    <property type="entry name" value="M23ase_b-sheet_dom"/>
</dbReference>
<dbReference type="InterPro" id="IPR050570">
    <property type="entry name" value="Cell_wall_metabolism_enzyme"/>
</dbReference>
<evidence type="ECO:0000313" key="3">
    <source>
        <dbReference type="Proteomes" id="UP001500604"/>
    </source>
</evidence>
<dbReference type="Proteomes" id="UP001500604">
    <property type="component" value="Unassembled WGS sequence"/>
</dbReference>
<gene>
    <name evidence="2" type="ORF">GCM10023116_08510</name>
</gene>
<comment type="caution">
    <text evidence="2">The sequence shown here is derived from an EMBL/GenBank/DDBJ whole genome shotgun (WGS) entry which is preliminary data.</text>
</comment>
<proteinExistence type="predicted"/>
<evidence type="ECO:0000313" key="2">
    <source>
        <dbReference type="EMBL" id="GAA4648582.1"/>
    </source>
</evidence>
<sequence length="267" mass="29121">MVNVNVGGSLTARELSQWQKTIALQQSEIEKVRGNASLEIDALAVQLAQIQGQILRLDALGERLTAMAKLDAGEFDFSSPAAQGGPDEMTESGISYQPPDFVSLIDQLAMQVDKREEQLNILENLLLDRKLQDDVYIAGRPIKKGWMSSPFGRRTDPFSGRPAWHKGVDFAGKDGSDVIAVGSGVVTWAGKRSGYGNLVEINHGNGYVTRYGHNKDILVNVGDIISKGQTISLMGSTGRSTGPHVHFEVLVNGRQVNPARYIYRASR</sequence>
<dbReference type="Gene3D" id="2.70.70.10">
    <property type="entry name" value="Glucose Permease (Domain IIA)"/>
    <property type="match status" value="1"/>
</dbReference>
<dbReference type="EMBL" id="BAABFL010000081">
    <property type="protein sequence ID" value="GAA4648582.1"/>
    <property type="molecule type" value="Genomic_DNA"/>
</dbReference>
<feature type="domain" description="M23ase beta-sheet core" evidence="1">
    <location>
        <begin position="165"/>
        <end position="258"/>
    </location>
</feature>
<organism evidence="2 3">
    <name type="scientific">Kistimonas scapharcae</name>
    <dbReference type="NCBI Taxonomy" id="1036133"/>
    <lineage>
        <taxon>Bacteria</taxon>
        <taxon>Pseudomonadati</taxon>
        <taxon>Pseudomonadota</taxon>
        <taxon>Gammaproteobacteria</taxon>
        <taxon>Oceanospirillales</taxon>
        <taxon>Endozoicomonadaceae</taxon>
        <taxon>Kistimonas</taxon>
    </lineage>
</organism>
<keyword evidence="3" id="KW-1185">Reference proteome</keyword>
<dbReference type="PANTHER" id="PTHR21666:SF291">
    <property type="entry name" value="STAGE II SPORULATION PROTEIN Q"/>
    <property type="match status" value="1"/>
</dbReference>
<accession>A0ABP8UY95</accession>